<dbReference type="HAMAP" id="MF_00122">
    <property type="entry name" value="GatC"/>
    <property type="match status" value="1"/>
</dbReference>
<comment type="catalytic activity">
    <reaction evidence="1">
        <text>L-glutamyl-tRNA(Gln) + L-glutamine + ATP + H2O = L-glutaminyl-tRNA(Gln) + L-glutamate + ADP + phosphate + H(+)</text>
        <dbReference type="Rhea" id="RHEA:17521"/>
        <dbReference type="Rhea" id="RHEA-COMP:9681"/>
        <dbReference type="Rhea" id="RHEA-COMP:9684"/>
        <dbReference type="ChEBI" id="CHEBI:15377"/>
        <dbReference type="ChEBI" id="CHEBI:15378"/>
        <dbReference type="ChEBI" id="CHEBI:29985"/>
        <dbReference type="ChEBI" id="CHEBI:30616"/>
        <dbReference type="ChEBI" id="CHEBI:43474"/>
        <dbReference type="ChEBI" id="CHEBI:58359"/>
        <dbReference type="ChEBI" id="CHEBI:78520"/>
        <dbReference type="ChEBI" id="CHEBI:78521"/>
        <dbReference type="ChEBI" id="CHEBI:456216"/>
    </reaction>
</comment>
<protein>
    <recommendedName>
        <fullName evidence="1">Aspartyl/glutamyl-tRNA(Asn/Gln) amidotransferase subunit C</fullName>
        <shortName evidence="1">Asp/Glu-ADT subunit C</shortName>
        <ecNumber evidence="1">6.3.5.-</ecNumber>
    </recommendedName>
</protein>
<evidence type="ECO:0000256" key="1">
    <source>
        <dbReference type="HAMAP-Rule" id="MF_00122"/>
    </source>
</evidence>
<dbReference type="EC" id="6.3.5.-" evidence="1"/>
<dbReference type="NCBIfam" id="TIGR00135">
    <property type="entry name" value="gatC"/>
    <property type="match status" value="1"/>
</dbReference>
<dbReference type="InterPro" id="IPR003837">
    <property type="entry name" value="GatC"/>
</dbReference>
<evidence type="ECO:0000313" key="2">
    <source>
        <dbReference type="EMBL" id="MEM5947149.1"/>
    </source>
</evidence>
<dbReference type="InterPro" id="IPR036113">
    <property type="entry name" value="Asp/Glu-ADT_sf_sub_c"/>
</dbReference>
<keyword evidence="1" id="KW-0067">ATP-binding</keyword>
<comment type="catalytic activity">
    <reaction evidence="1">
        <text>L-aspartyl-tRNA(Asn) + L-glutamine + ATP + H2O = L-asparaginyl-tRNA(Asn) + L-glutamate + ADP + phosphate + 2 H(+)</text>
        <dbReference type="Rhea" id="RHEA:14513"/>
        <dbReference type="Rhea" id="RHEA-COMP:9674"/>
        <dbReference type="Rhea" id="RHEA-COMP:9677"/>
        <dbReference type="ChEBI" id="CHEBI:15377"/>
        <dbReference type="ChEBI" id="CHEBI:15378"/>
        <dbReference type="ChEBI" id="CHEBI:29985"/>
        <dbReference type="ChEBI" id="CHEBI:30616"/>
        <dbReference type="ChEBI" id="CHEBI:43474"/>
        <dbReference type="ChEBI" id="CHEBI:58359"/>
        <dbReference type="ChEBI" id="CHEBI:78515"/>
        <dbReference type="ChEBI" id="CHEBI:78516"/>
        <dbReference type="ChEBI" id="CHEBI:456216"/>
    </reaction>
</comment>
<evidence type="ECO:0000313" key="3">
    <source>
        <dbReference type="Proteomes" id="UP001466331"/>
    </source>
</evidence>
<name>A0ABU9U912_9SPIR</name>
<dbReference type="PANTHER" id="PTHR15004">
    <property type="entry name" value="GLUTAMYL-TRNA(GLN) AMIDOTRANSFERASE SUBUNIT C, MITOCHONDRIAL"/>
    <property type="match status" value="1"/>
</dbReference>
<accession>A0ABU9U912</accession>
<keyword evidence="1" id="KW-0547">Nucleotide-binding</keyword>
<gene>
    <name evidence="1 2" type="primary">gatC</name>
    <name evidence="2" type="ORF">WKV44_01175</name>
</gene>
<organism evidence="2 3">
    <name type="scientific">Rarispira pelagica</name>
    <dbReference type="NCBI Taxonomy" id="3141764"/>
    <lineage>
        <taxon>Bacteria</taxon>
        <taxon>Pseudomonadati</taxon>
        <taxon>Spirochaetota</taxon>
        <taxon>Spirochaetia</taxon>
        <taxon>Winmispirales</taxon>
        <taxon>Winmispiraceae</taxon>
        <taxon>Rarispira</taxon>
    </lineage>
</organism>
<comment type="function">
    <text evidence="1">Allows the formation of correctly charged Asn-tRNA(Asn) or Gln-tRNA(Gln) through the transamidation of misacylated Asp-tRNA(Asn) or Glu-tRNA(Gln) in organisms which lack either or both of asparaginyl-tRNA or glutaminyl-tRNA synthetases. The reaction takes place in the presence of glutamine and ATP through an activated phospho-Asp-tRNA(Asn) or phospho-Glu-tRNA(Gln).</text>
</comment>
<keyword evidence="1" id="KW-0436">Ligase</keyword>
<dbReference type="PANTHER" id="PTHR15004:SF0">
    <property type="entry name" value="GLUTAMYL-TRNA(GLN) AMIDOTRANSFERASE SUBUNIT C, MITOCHONDRIAL"/>
    <property type="match status" value="1"/>
</dbReference>
<comment type="similarity">
    <text evidence="1">Belongs to the GatC family.</text>
</comment>
<keyword evidence="3" id="KW-1185">Reference proteome</keyword>
<dbReference type="Proteomes" id="UP001466331">
    <property type="component" value="Unassembled WGS sequence"/>
</dbReference>
<dbReference type="Pfam" id="PF02686">
    <property type="entry name" value="GatC"/>
    <property type="match status" value="1"/>
</dbReference>
<comment type="caution">
    <text evidence="2">The sequence shown here is derived from an EMBL/GenBank/DDBJ whole genome shotgun (WGS) entry which is preliminary data.</text>
</comment>
<comment type="subunit">
    <text evidence="1">Heterotrimer of A, B and C subunits.</text>
</comment>
<dbReference type="Gene3D" id="1.10.20.60">
    <property type="entry name" value="Glu-tRNAGln amidotransferase C subunit, N-terminal domain"/>
    <property type="match status" value="1"/>
</dbReference>
<reference evidence="2 3" key="1">
    <citation type="submission" date="2024-03" db="EMBL/GenBank/DDBJ databases">
        <title>Ignisphaera cupida sp. nov., a hyperthermophilic hydrolytic archaeon from a hot spring of Kamchatka, and proposal of Ignisphaeraceae fam. nov.</title>
        <authorList>
            <person name="Podosokorskaya O.A."/>
            <person name="Elcheninov A.G."/>
            <person name="Maltseva A.I."/>
            <person name="Zayulina K.S."/>
            <person name="Novikov A."/>
            <person name="Merkel A.Y."/>
        </authorList>
    </citation>
    <scope>NUCLEOTIDE SEQUENCE [LARGE SCALE GENOMIC DNA]</scope>
    <source>
        <strain evidence="2 3">38H-sp</strain>
    </source>
</reference>
<sequence>MDRKELEVTAELASLRLEEADFAKFMQEVEQILAYFEKMEELDVDNLEPTTHALVKKNRVRKDVVREFPDNDMLLDAAPEEEDRYFLIPNVL</sequence>
<keyword evidence="1" id="KW-0648">Protein biosynthesis</keyword>
<proteinExistence type="inferred from homology"/>
<dbReference type="SUPFAM" id="SSF141000">
    <property type="entry name" value="Glu-tRNAGln amidotransferase C subunit"/>
    <property type="match status" value="1"/>
</dbReference>
<dbReference type="RefSeq" id="WP_420068600.1">
    <property type="nucleotide sequence ID" value="NZ_JBCHKQ010000001.1"/>
</dbReference>
<dbReference type="EMBL" id="JBCHKQ010000001">
    <property type="protein sequence ID" value="MEM5947149.1"/>
    <property type="molecule type" value="Genomic_DNA"/>
</dbReference>